<reference evidence="3" key="1">
    <citation type="submission" date="2023-06" db="EMBL/GenBank/DDBJ databases">
        <title>Genome-scale phylogeny and comparative genomics of the fungal order Sordariales.</title>
        <authorList>
            <consortium name="Lawrence Berkeley National Laboratory"/>
            <person name="Hensen N."/>
            <person name="Bonometti L."/>
            <person name="Westerberg I."/>
            <person name="Brannstrom I.O."/>
            <person name="Guillou S."/>
            <person name="Cros-Aarteil S."/>
            <person name="Calhoun S."/>
            <person name="Haridas S."/>
            <person name="Kuo A."/>
            <person name="Mondo S."/>
            <person name="Pangilinan J."/>
            <person name="Riley R."/>
            <person name="Labutti K."/>
            <person name="Andreopoulos B."/>
            <person name="Lipzen A."/>
            <person name="Chen C."/>
            <person name="Yanf M."/>
            <person name="Daum C."/>
            <person name="Ng V."/>
            <person name="Clum A."/>
            <person name="Steindorff A."/>
            <person name="Ohm R."/>
            <person name="Martin F."/>
            <person name="Silar P."/>
            <person name="Natvig D."/>
            <person name="Lalanne C."/>
            <person name="Gautier V."/>
            <person name="Ament-Velasquez S.L."/>
            <person name="Kruys A."/>
            <person name="Hutchinson M.I."/>
            <person name="Powell A.J."/>
            <person name="Barry K."/>
            <person name="Miller A.N."/>
            <person name="Grigoriev I.V."/>
            <person name="Debuchy R."/>
            <person name="Gladieux P."/>
            <person name="Thoren M.H."/>
            <person name="Johannesson H."/>
        </authorList>
    </citation>
    <scope>NUCLEOTIDE SEQUENCE</scope>
    <source>
        <strain evidence="3">CBS 606.72</strain>
    </source>
</reference>
<sequence length="676" mass="74357">MAEVVAAKVALSALSFFAVAIGAAFGDDWTAAQRRLYIQYVKLDTLCKSQTTWFTNDLFNEQDLITAAIRKQLVGVESQFKKCSGLMKKYDDIEEKLAKAELKSASKSRESTVASDSDDVKKKSVWWKRLAARDKKRKKRLGKSQGTTAEQTLQMLSVSSDETVVGPADRTASNYVVQVLSAPETDLGALPEEEMVSKILKDESNQAAARQKALGLYNRLRWADHDRKTLLRAIEEIERGTRELDNLLQLRCPRDSGIVFGGESVSLKLGPAMERVDQVQKAMKRLHDVLARSAPSNLQDSPHGFGFSIQISEQPESLAQDLVEELPQDDTDLLKTLPTPTWTAWTIQAHHFKSLEDEKASILFYALTRLRPSPGSPKGSTEVAASLDLHRERESIHECEDHYRICSTIGSPADVHHLVIHKGGPWRQVGSLRDALSAEAVRVETEQRRDSVEAGAENTTSAPSPASEAANQPNSSLPSHPGRPSDPVPSPSPISALSLDITASERLQVARLIVIAFLHTALVCRATEQSPRPEKIFFYQNSDDQQETPGSSRILNPYVSIDFGLSNKGGRGKVPLGTSSGLSKKIVNPVAELGLVLFQIGAGMALDYGVDGRNAVKEARLRMHVVGLRCGPNFADAVALCLDKHRVLYEPVGEEDYRFMEQLRGSLWEMDTAAVA</sequence>
<evidence type="ECO:0000313" key="4">
    <source>
        <dbReference type="Proteomes" id="UP001175000"/>
    </source>
</evidence>
<gene>
    <name evidence="3" type="ORF">B0T14DRAFT_557169</name>
</gene>
<dbReference type="Proteomes" id="UP001175000">
    <property type="component" value="Unassembled WGS sequence"/>
</dbReference>
<protein>
    <recommendedName>
        <fullName evidence="5">Prion-inhibition and propagation HeLo domain-containing protein</fullName>
    </recommendedName>
</protein>
<feature type="region of interest" description="Disordered" evidence="2">
    <location>
        <begin position="442"/>
        <end position="492"/>
    </location>
</feature>
<feature type="compositionally biased region" description="Basic and acidic residues" evidence="2">
    <location>
        <begin position="442"/>
        <end position="452"/>
    </location>
</feature>
<evidence type="ECO:0008006" key="5">
    <source>
        <dbReference type="Google" id="ProtNLM"/>
    </source>
</evidence>
<feature type="coiled-coil region" evidence="1">
    <location>
        <begin position="83"/>
        <end position="110"/>
    </location>
</feature>
<proteinExistence type="predicted"/>
<keyword evidence="4" id="KW-1185">Reference proteome</keyword>
<dbReference type="EMBL" id="JAULSU010000006">
    <property type="protein sequence ID" value="KAK0613646.1"/>
    <property type="molecule type" value="Genomic_DNA"/>
</dbReference>
<dbReference type="AlphaFoldDB" id="A0AA39WDZ4"/>
<organism evidence="3 4">
    <name type="scientific">Immersiella caudata</name>
    <dbReference type="NCBI Taxonomy" id="314043"/>
    <lineage>
        <taxon>Eukaryota</taxon>
        <taxon>Fungi</taxon>
        <taxon>Dikarya</taxon>
        <taxon>Ascomycota</taxon>
        <taxon>Pezizomycotina</taxon>
        <taxon>Sordariomycetes</taxon>
        <taxon>Sordariomycetidae</taxon>
        <taxon>Sordariales</taxon>
        <taxon>Lasiosphaeriaceae</taxon>
        <taxon>Immersiella</taxon>
    </lineage>
</organism>
<feature type="compositionally biased region" description="Low complexity" evidence="2">
    <location>
        <begin position="458"/>
        <end position="476"/>
    </location>
</feature>
<keyword evidence="1" id="KW-0175">Coiled coil</keyword>
<evidence type="ECO:0000256" key="2">
    <source>
        <dbReference type="SAM" id="MobiDB-lite"/>
    </source>
</evidence>
<evidence type="ECO:0000313" key="3">
    <source>
        <dbReference type="EMBL" id="KAK0613646.1"/>
    </source>
</evidence>
<accession>A0AA39WDZ4</accession>
<evidence type="ECO:0000256" key="1">
    <source>
        <dbReference type="SAM" id="Coils"/>
    </source>
</evidence>
<name>A0AA39WDZ4_9PEZI</name>
<comment type="caution">
    <text evidence="3">The sequence shown here is derived from an EMBL/GenBank/DDBJ whole genome shotgun (WGS) entry which is preliminary data.</text>
</comment>